<proteinExistence type="predicted"/>
<evidence type="ECO:0000313" key="2">
    <source>
        <dbReference type="EMBL" id="VDK18420.1"/>
    </source>
</evidence>
<name>A0A0M3J124_ANISI</name>
<keyword evidence="1" id="KW-1133">Transmembrane helix</keyword>
<accession>A0A0M3J124</accession>
<keyword evidence="1" id="KW-0472">Membrane</keyword>
<keyword evidence="1" id="KW-0812">Transmembrane</keyword>
<dbReference type="EMBL" id="UYRR01001035">
    <property type="protein sequence ID" value="VDK18420.1"/>
    <property type="molecule type" value="Genomic_DNA"/>
</dbReference>
<sequence>MILIQGQPSLSAFEQRQRRLTKSTGISCLFTVLLYVLPICLYSAFGSSSNQQLVNILAVYTGISTNLIPLSNIFVLTTKHTDIKEQLLRMIPFHFNKSAVHHQIPLSQQGFFKRLSVSTQSSTMWRKTQPRNFPP</sequence>
<keyword evidence="3" id="KW-1185">Reference proteome</keyword>
<feature type="transmembrane region" description="Helical" evidence="1">
    <location>
        <begin position="26"/>
        <end position="45"/>
    </location>
</feature>
<reference evidence="2 3" key="2">
    <citation type="submission" date="2018-11" db="EMBL/GenBank/DDBJ databases">
        <authorList>
            <consortium name="Pathogen Informatics"/>
        </authorList>
    </citation>
    <scope>NUCLEOTIDE SEQUENCE [LARGE SCALE GENOMIC DNA]</scope>
</reference>
<evidence type="ECO:0000313" key="4">
    <source>
        <dbReference type="WBParaSite" id="ASIM_0000121901-mRNA-1"/>
    </source>
</evidence>
<reference evidence="4" key="1">
    <citation type="submission" date="2017-02" db="UniProtKB">
        <authorList>
            <consortium name="WormBaseParasite"/>
        </authorList>
    </citation>
    <scope>IDENTIFICATION</scope>
</reference>
<dbReference type="AlphaFoldDB" id="A0A0M3J124"/>
<protein>
    <submittedName>
        <fullName evidence="4">G_PROTEIN_RECEP_F1_2 domain-containing protein</fullName>
    </submittedName>
</protein>
<feature type="transmembrane region" description="Helical" evidence="1">
    <location>
        <begin position="57"/>
        <end position="76"/>
    </location>
</feature>
<dbReference type="OrthoDB" id="5857186at2759"/>
<organism evidence="4">
    <name type="scientific">Anisakis simplex</name>
    <name type="common">Herring worm</name>
    <dbReference type="NCBI Taxonomy" id="6269"/>
    <lineage>
        <taxon>Eukaryota</taxon>
        <taxon>Metazoa</taxon>
        <taxon>Ecdysozoa</taxon>
        <taxon>Nematoda</taxon>
        <taxon>Chromadorea</taxon>
        <taxon>Rhabditida</taxon>
        <taxon>Spirurina</taxon>
        <taxon>Ascaridomorpha</taxon>
        <taxon>Ascaridoidea</taxon>
        <taxon>Anisakidae</taxon>
        <taxon>Anisakis</taxon>
        <taxon>Anisakis simplex complex</taxon>
    </lineage>
</organism>
<evidence type="ECO:0000256" key="1">
    <source>
        <dbReference type="SAM" id="Phobius"/>
    </source>
</evidence>
<gene>
    <name evidence="2" type="ORF">ASIM_LOCUS1107</name>
</gene>
<dbReference type="Proteomes" id="UP000267096">
    <property type="component" value="Unassembled WGS sequence"/>
</dbReference>
<dbReference type="WBParaSite" id="ASIM_0000121901-mRNA-1">
    <property type="protein sequence ID" value="ASIM_0000121901-mRNA-1"/>
    <property type="gene ID" value="ASIM_0000121901"/>
</dbReference>
<evidence type="ECO:0000313" key="3">
    <source>
        <dbReference type="Proteomes" id="UP000267096"/>
    </source>
</evidence>